<dbReference type="Proteomes" id="UP000023152">
    <property type="component" value="Unassembled WGS sequence"/>
</dbReference>
<evidence type="ECO:0000313" key="3">
    <source>
        <dbReference type="EMBL" id="ETO25800.1"/>
    </source>
</evidence>
<accession>X6NHK2</accession>
<feature type="compositionally biased region" description="Basic and acidic residues" evidence="1">
    <location>
        <begin position="97"/>
        <end position="106"/>
    </location>
</feature>
<dbReference type="AlphaFoldDB" id="X6NHK2"/>
<protein>
    <submittedName>
        <fullName evidence="3">Uncharacterized protein</fullName>
    </submittedName>
</protein>
<proteinExistence type="predicted"/>
<organism evidence="3 4">
    <name type="scientific">Reticulomyxa filosa</name>
    <dbReference type="NCBI Taxonomy" id="46433"/>
    <lineage>
        <taxon>Eukaryota</taxon>
        <taxon>Sar</taxon>
        <taxon>Rhizaria</taxon>
        <taxon>Retaria</taxon>
        <taxon>Foraminifera</taxon>
        <taxon>Monothalamids</taxon>
        <taxon>Reticulomyxidae</taxon>
        <taxon>Reticulomyxa</taxon>
    </lineage>
</organism>
<keyword evidence="4" id="KW-1185">Reference proteome</keyword>
<reference evidence="3 4" key="1">
    <citation type="journal article" date="2013" name="Curr. Biol.">
        <title>The Genome of the Foraminiferan Reticulomyxa filosa.</title>
        <authorList>
            <person name="Glockner G."/>
            <person name="Hulsmann N."/>
            <person name="Schleicher M."/>
            <person name="Noegel A.A."/>
            <person name="Eichinger L."/>
            <person name="Gallinger C."/>
            <person name="Pawlowski J."/>
            <person name="Sierra R."/>
            <person name="Euteneuer U."/>
            <person name="Pillet L."/>
            <person name="Moustafa A."/>
            <person name="Platzer M."/>
            <person name="Groth M."/>
            <person name="Szafranski K."/>
            <person name="Schliwa M."/>
        </authorList>
    </citation>
    <scope>NUCLEOTIDE SEQUENCE [LARGE SCALE GENOMIC DNA]</scope>
</reference>
<feature type="region of interest" description="Disordered" evidence="1">
    <location>
        <begin position="39"/>
        <end position="141"/>
    </location>
</feature>
<evidence type="ECO:0000256" key="1">
    <source>
        <dbReference type="SAM" id="MobiDB-lite"/>
    </source>
</evidence>
<feature type="transmembrane region" description="Helical" evidence="2">
    <location>
        <begin position="192"/>
        <end position="213"/>
    </location>
</feature>
<sequence>MSNPTASIDAETSEWICCKEVTGPNKGRAFWLHKTTSEISYVDPSLRPQSVASSSIDASVNEQTNIPQQTKDEDSKSKAKVNKKKKKKIIKANGVERQNEQHRREASQSYSNELEESLEEEEEEIDTDDDGKNWSKEKMDDEVERIQTRRGSKLQEILGTNVKDQDIIKKRQENALRLRQKKEVQSNDPCGYRTSICVYVTIFYFYFLNYYYFFKKKKKINNNDSSNNNNNNKC</sequence>
<gene>
    <name evidence="3" type="ORF">RFI_11336</name>
</gene>
<comment type="caution">
    <text evidence="3">The sequence shown here is derived from an EMBL/GenBank/DDBJ whole genome shotgun (WGS) entry which is preliminary data.</text>
</comment>
<name>X6NHK2_RETFI</name>
<keyword evidence="2" id="KW-0472">Membrane</keyword>
<keyword evidence="2" id="KW-1133">Transmembrane helix</keyword>
<evidence type="ECO:0000256" key="2">
    <source>
        <dbReference type="SAM" id="Phobius"/>
    </source>
</evidence>
<evidence type="ECO:0000313" key="4">
    <source>
        <dbReference type="Proteomes" id="UP000023152"/>
    </source>
</evidence>
<feature type="compositionally biased region" description="Basic and acidic residues" evidence="1">
    <location>
        <begin position="130"/>
        <end position="141"/>
    </location>
</feature>
<feature type="compositionally biased region" description="Basic residues" evidence="1">
    <location>
        <begin position="78"/>
        <end position="90"/>
    </location>
</feature>
<dbReference type="EMBL" id="ASPP01008272">
    <property type="protein sequence ID" value="ETO25800.1"/>
    <property type="molecule type" value="Genomic_DNA"/>
</dbReference>
<feature type="compositionally biased region" description="Polar residues" evidence="1">
    <location>
        <begin position="47"/>
        <end position="69"/>
    </location>
</feature>
<feature type="compositionally biased region" description="Acidic residues" evidence="1">
    <location>
        <begin position="113"/>
        <end position="129"/>
    </location>
</feature>
<keyword evidence="2" id="KW-0812">Transmembrane</keyword>